<feature type="transmembrane region" description="Helical" evidence="3">
    <location>
        <begin position="210"/>
        <end position="238"/>
    </location>
</feature>
<dbReference type="Proteomes" id="UP000821866">
    <property type="component" value="Chromosome 4"/>
</dbReference>
<dbReference type="InterPro" id="IPR001849">
    <property type="entry name" value="PH_domain"/>
</dbReference>
<sequence length="242" mass="27803">MMTAADSISAVEELIRKHDDFMKTVEAQEDRFDTVKRITKLEEAFKRLKQEEEEMLRVEEQKREQDRVDAMKRKEHQRILDERMREDGLRRPGLDTSQLSTESNGEIAPSYVGGLVKSPSQRSLDSDRKAMSTLSTPVTSPVKRAESMKVELGKKLKRTPSFTTRRRAQSFRRSRTAAGLPAVEMEGFLDRKHELQSGGKKATIRSWKTFYTVLCGQLLCFFKASCFCLIFFIVARILGQSK</sequence>
<dbReference type="PROSITE" id="PS50003">
    <property type="entry name" value="PH_DOMAIN"/>
    <property type="match status" value="1"/>
</dbReference>
<reference evidence="5" key="2">
    <citation type="submission" date="2021-09" db="EMBL/GenBank/DDBJ databases">
        <authorList>
            <person name="Jia N."/>
            <person name="Wang J."/>
            <person name="Shi W."/>
            <person name="Du L."/>
            <person name="Sun Y."/>
            <person name="Zhan W."/>
            <person name="Jiang J."/>
            <person name="Wang Q."/>
            <person name="Zhang B."/>
            <person name="Ji P."/>
            <person name="Sakyi L.B."/>
            <person name="Cui X."/>
            <person name="Yuan T."/>
            <person name="Jiang B."/>
            <person name="Yang W."/>
            <person name="Lam T.T.-Y."/>
            <person name="Chang Q."/>
            <person name="Ding S."/>
            <person name="Wang X."/>
            <person name="Zhu J."/>
            <person name="Ruan X."/>
            <person name="Zhao L."/>
            <person name="Wei J."/>
            <person name="Que T."/>
            <person name="Du C."/>
            <person name="Cheng J."/>
            <person name="Dai P."/>
            <person name="Han X."/>
            <person name="Huang E."/>
            <person name="Gao Y."/>
            <person name="Liu J."/>
            <person name="Shao H."/>
            <person name="Ye R."/>
            <person name="Li L."/>
            <person name="Wei W."/>
            <person name="Wang X."/>
            <person name="Wang C."/>
            <person name="Huo Q."/>
            <person name="Li W."/>
            <person name="Guo W."/>
            <person name="Chen H."/>
            <person name="Chen S."/>
            <person name="Zhou L."/>
            <person name="Zhou L."/>
            <person name="Ni X."/>
            <person name="Tian J."/>
            <person name="Zhou Y."/>
            <person name="Sheng Y."/>
            <person name="Liu T."/>
            <person name="Pan Y."/>
            <person name="Xia L."/>
            <person name="Li J."/>
            <person name="Zhao F."/>
            <person name="Cao W."/>
        </authorList>
    </citation>
    <scope>NUCLEOTIDE SEQUENCE</scope>
    <source>
        <strain evidence="5">Rmic-2018</strain>
        <tissue evidence="5">Larvae</tissue>
    </source>
</reference>
<evidence type="ECO:0000259" key="4">
    <source>
        <dbReference type="PROSITE" id="PS50003"/>
    </source>
</evidence>
<dbReference type="GO" id="GO:0005543">
    <property type="term" value="F:phospholipid binding"/>
    <property type="evidence" value="ECO:0007669"/>
    <property type="project" value="InterPro"/>
</dbReference>
<dbReference type="VEuPathDB" id="VectorBase:LOC119166958"/>
<protein>
    <recommendedName>
        <fullName evidence="4">PH domain-containing protein</fullName>
    </recommendedName>
</protein>
<dbReference type="InterPro" id="IPR001605">
    <property type="entry name" value="PH_dom-spectrin-type"/>
</dbReference>
<evidence type="ECO:0000313" key="5">
    <source>
        <dbReference type="EMBL" id="KAH8028288.1"/>
    </source>
</evidence>
<evidence type="ECO:0000256" key="1">
    <source>
        <dbReference type="SAM" id="Coils"/>
    </source>
</evidence>
<dbReference type="PANTHER" id="PTHR37283">
    <property type="entry name" value="PH DOMAIN-CONTAINING PROTEIN YHR131C"/>
    <property type="match status" value="1"/>
</dbReference>
<gene>
    <name evidence="5" type="ORF">HPB51_014944</name>
</gene>
<feature type="compositionally biased region" description="Basic and acidic residues" evidence="2">
    <location>
        <begin position="83"/>
        <end position="93"/>
    </location>
</feature>
<name>A0A9J6E2M7_RHIMP</name>
<dbReference type="AlphaFoldDB" id="A0A9J6E2M7"/>
<dbReference type="PANTHER" id="PTHR37283:SF1">
    <property type="entry name" value="PH DOMAIN-CONTAINING PROTEIN YHR131C"/>
    <property type="match status" value="1"/>
</dbReference>
<dbReference type="Gene3D" id="2.30.29.30">
    <property type="entry name" value="Pleckstrin-homology domain (PH domain)/Phosphotyrosine-binding domain (PTB)"/>
    <property type="match status" value="1"/>
</dbReference>
<evidence type="ECO:0000313" key="6">
    <source>
        <dbReference type="Proteomes" id="UP000821866"/>
    </source>
</evidence>
<feature type="coiled-coil region" evidence="1">
    <location>
        <begin position="11"/>
        <end position="68"/>
    </location>
</feature>
<feature type="domain" description="PH" evidence="4">
    <location>
        <begin position="182"/>
        <end position="242"/>
    </location>
</feature>
<dbReference type="EMBL" id="JABSTU010000006">
    <property type="protein sequence ID" value="KAH8028288.1"/>
    <property type="molecule type" value="Genomic_DNA"/>
</dbReference>
<evidence type="ECO:0000256" key="3">
    <source>
        <dbReference type="SAM" id="Phobius"/>
    </source>
</evidence>
<keyword evidence="3" id="KW-0812">Transmembrane</keyword>
<dbReference type="Gene3D" id="1.20.58.60">
    <property type="match status" value="1"/>
</dbReference>
<organism evidence="5 6">
    <name type="scientific">Rhipicephalus microplus</name>
    <name type="common">Cattle tick</name>
    <name type="synonym">Boophilus microplus</name>
    <dbReference type="NCBI Taxonomy" id="6941"/>
    <lineage>
        <taxon>Eukaryota</taxon>
        <taxon>Metazoa</taxon>
        <taxon>Ecdysozoa</taxon>
        <taxon>Arthropoda</taxon>
        <taxon>Chelicerata</taxon>
        <taxon>Arachnida</taxon>
        <taxon>Acari</taxon>
        <taxon>Parasitiformes</taxon>
        <taxon>Ixodida</taxon>
        <taxon>Ixodoidea</taxon>
        <taxon>Ixodidae</taxon>
        <taxon>Rhipicephalinae</taxon>
        <taxon>Rhipicephalus</taxon>
        <taxon>Boophilus</taxon>
    </lineage>
</organism>
<keyword evidence="6" id="KW-1185">Reference proteome</keyword>
<dbReference type="InterPro" id="IPR011993">
    <property type="entry name" value="PH-like_dom_sf"/>
</dbReference>
<comment type="caution">
    <text evidence="5">The sequence shown here is derived from an EMBL/GenBank/DDBJ whole genome shotgun (WGS) entry which is preliminary data.</text>
</comment>
<dbReference type="PRINTS" id="PR00683">
    <property type="entry name" value="SPECTRINPH"/>
</dbReference>
<reference evidence="5" key="1">
    <citation type="journal article" date="2020" name="Cell">
        <title>Large-Scale Comparative Analyses of Tick Genomes Elucidate Their Genetic Diversity and Vector Capacities.</title>
        <authorList>
            <consortium name="Tick Genome and Microbiome Consortium (TIGMIC)"/>
            <person name="Jia N."/>
            <person name="Wang J."/>
            <person name="Shi W."/>
            <person name="Du L."/>
            <person name="Sun Y."/>
            <person name="Zhan W."/>
            <person name="Jiang J.F."/>
            <person name="Wang Q."/>
            <person name="Zhang B."/>
            <person name="Ji P."/>
            <person name="Bell-Sakyi L."/>
            <person name="Cui X.M."/>
            <person name="Yuan T.T."/>
            <person name="Jiang B.G."/>
            <person name="Yang W.F."/>
            <person name="Lam T.T."/>
            <person name="Chang Q.C."/>
            <person name="Ding S.J."/>
            <person name="Wang X.J."/>
            <person name="Zhu J.G."/>
            <person name="Ruan X.D."/>
            <person name="Zhao L."/>
            <person name="Wei J.T."/>
            <person name="Ye R.Z."/>
            <person name="Que T.C."/>
            <person name="Du C.H."/>
            <person name="Zhou Y.H."/>
            <person name="Cheng J.X."/>
            <person name="Dai P.F."/>
            <person name="Guo W.B."/>
            <person name="Han X.H."/>
            <person name="Huang E.J."/>
            <person name="Li L.F."/>
            <person name="Wei W."/>
            <person name="Gao Y.C."/>
            <person name="Liu J.Z."/>
            <person name="Shao H.Z."/>
            <person name="Wang X."/>
            <person name="Wang C.C."/>
            <person name="Yang T.C."/>
            <person name="Huo Q.B."/>
            <person name="Li W."/>
            <person name="Chen H.Y."/>
            <person name="Chen S.E."/>
            <person name="Zhou L.G."/>
            <person name="Ni X.B."/>
            <person name="Tian J.H."/>
            <person name="Sheng Y."/>
            <person name="Liu T."/>
            <person name="Pan Y.S."/>
            <person name="Xia L.Y."/>
            <person name="Li J."/>
            <person name="Zhao F."/>
            <person name="Cao W.C."/>
        </authorList>
    </citation>
    <scope>NUCLEOTIDE SEQUENCE</scope>
    <source>
        <strain evidence="5">Rmic-2018</strain>
    </source>
</reference>
<feature type="region of interest" description="Disordered" evidence="2">
    <location>
        <begin position="83"/>
        <end position="142"/>
    </location>
</feature>
<accession>A0A9J6E2M7</accession>
<proteinExistence type="predicted"/>
<feature type="compositionally biased region" description="Polar residues" evidence="2">
    <location>
        <begin position="95"/>
        <end position="104"/>
    </location>
</feature>
<keyword evidence="1" id="KW-0175">Coiled coil</keyword>
<keyword evidence="3" id="KW-1133">Transmembrane helix</keyword>
<keyword evidence="3" id="KW-0472">Membrane</keyword>
<evidence type="ECO:0000256" key="2">
    <source>
        <dbReference type="SAM" id="MobiDB-lite"/>
    </source>
</evidence>
<dbReference type="SUPFAM" id="SSF50729">
    <property type="entry name" value="PH domain-like"/>
    <property type="match status" value="1"/>
</dbReference>